<organism evidence="1 2">
    <name type="scientific">Paenibacillus mesotrionivorans</name>
    <dbReference type="NCBI Taxonomy" id="3160968"/>
    <lineage>
        <taxon>Bacteria</taxon>
        <taxon>Bacillati</taxon>
        <taxon>Bacillota</taxon>
        <taxon>Bacilli</taxon>
        <taxon>Bacillales</taxon>
        <taxon>Paenibacillaceae</taxon>
        <taxon>Paenibacillus</taxon>
    </lineage>
</organism>
<proteinExistence type="predicted"/>
<evidence type="ECO:0000313" key="1">
    <source>
        <dbReference type="EMBL" id="MFM9329247.1"/>
    </source>
</evidence>
<sequence>MGASDFFTIEQAAEGIWAAIVVPGSGALGNAAILDLGDRTVVVDSFMLPQAGEALRETAEALTGRTVGIVVNTHFHGDHHYGNQAFPGSTIISTQGTKELLQGFGVPVVEVWQSALRKQITGFAETKAKQTDDRIKAALEAEIADKEQLFLAVPTITRVMAQLTFTERLTLHGSARTAQIMSYGGGHTQSDAFVYVPEEKVLVAGDLVLGSHHPAMLNGDSASWLRILERLEQELVVGCIIPGHGQVVGPGSLTDMKNYLQDILVYARKAAASGLSLEHWLAQGIPEPYDEWGSSHVFEWNFRWLFDQYSAELKEGSGV</sequence>
<protein>
    <submittedName>
        <fullName evidence="1">MBL fold metallo-hydrolase</fullName>
    </submittedName>
</protein>
<accession>A0ACC7P4K9</accession>
<reference evidence="1" key="1">
    <citation type="submission" date="2024-12" db="EMBL/GenBank/DDBJ databases">
        <authorList>
            <person name="Wu N."/>
        </authorList>
    </citation>
    <scope>NUCLEOTIDE SEQUENCE</scope>
    <source>
        <strain evidence="1">P15</strain>
    </source>
</reference>
<gene>
    <name evidence="1" type="ORF">ACI1P1_13205</name>
</gene>
<comment type="caution">
    <text evidence="1">The sequence shown here is derived from an EMBL/GenBank/DDBJ whole genome shotgun (WGS) entry which is preliminary data.</text>
</comment>
<dbReference type="EMBL" id="JBJURJ010000008">
    <property type="protein sequence ID" value="MFM9329247.1"/>
    <property type="molecule type" value="Genomic_DNA"/>
</dbReference>
<name>A0ACC7P4K9_9BACL</name>
<evidence type="ECO:0000313" key="2">
    <source>
        <dbReference type="Proteomes" id="UP001631969"/>
    </source>
</evidence>
<keyword evidence="2" id="KW-1185">Reference proteome</keyword>
<dbReference type="Proteomes" id="UP001631969">
    <property type="component" value="Unassembled WGS sequence"/>
</dbReference>